<feature type="signal peptide" evidence="11">
    <location>
        <begin position="1"/>
        <end position="18"/>
    </location>
</feature>
<name>A0A1G1V9I5_9BACT</name>
<feature type="region of interest" description="Disordered" evidence="10">
    <location>
        <begin position="343"/>
        <end position="363"/>
    </location>
</feature>
<evidence type="ECO:0000256" key="6">
    <source>
        <dbReference type="ARBA" id="ARBA00023316"/>
    </source>
</evidence>
<evidence type="ECO:0000256" key="3">
    <source>
        <dbReference type="ARBA" id="ARBA00022801"/>
    </source>
</evidence>
<reference evidence="13 14" key="1">
    <citation type="journal article" date="2016" name="Nat. Commun.">
        <title>Thousands of microbial genomes shed light on interconnected biogeochemical processes in an aquifer system.</title>
        <authorList>
            <person name="Anantharaman K."/>
            <person name="Brown C.T."/>
            <person name="Hug L.A."/>
            <person name="Sharon I."/>
            <person name="Castelle C.J."/>
            <person name="Probst A.J."/>
            <person name="Thomas B.C."/>
            <person name="Singh A."/>
            <person name="Wilkins M.J."/>
            <person name="Karaoz U."/>
            <person name="Brodie E.L."/>
            <person name="Williams K.H."/>
            <person name="Hubbard S.S."/>
            <person name="Banfield J.F."/>
        </authorList>
    </citation>
    <scope>NUCLEOTIDE SEQUENCE [LARGE SCALE GENOMIC DNA]</scope>
</reference>
<evidence type="ECO:0000256" key="9">
    <source>
        <dbReference type="RuleBase" id="RU004016"/>
    </source>
</evidence>
<dbReference type="PRINTS" id="PR00725">
    <property type="entry name" value="DADACBPTASE1"/>
</dbReference>
<evidence type="ECO:0000256" key="8">
    <source>
        <dbReference type="PIRSR" id="PIRSR618044-2"/>
    </source>
</evidence>
<evidence type="ECO:0000313" key="14">
    <source>
        <dbReference type="Proteomes" id="UP000178272"/>
    </source>
</evidence>
<accession>A0A1G1V9I5</accession>
<proteinExistence type="inferred from homology"/>
<dbReference type="GO" id="GO:0008360">
    <property type="term" value="P:regulation of cell shape"/>
    <property type="evidence" value="ECO:0007669"/>
    <property type="project" value="UniProtKB-KW"/>
</dbReference>
<gene>
    <name evidence="13" type="ORF">A3F61_04085</name>
</gene>
<feature type="chain" id="PRO_5009580995" description="Peptidase S11 D-alanyl-D-alanine carboxypeptidase A N-terminal domain-containing protein" evidence="11">
    <location>
        <begin position="19"/>
        <end position="363"/>
    </location>
</feature>
<dbReference type="GO" id="GO:0006508">
    <property type="term" value="P:proteolysis"/>
    <property type="evidence" value="ECO:0007669"/>
    <property type="project" value="InterPro"/>
</dbReference>
<dbReference type="Proteomes" id="UP000178272">
    <property type="component" value="Unassembled WGS sequence"/>
</dbReference>
<organism evidence="13 14">
    <name type="scientific">Candidatus Blackburnbacteria bacterium RIFCSPHIGHO2_12_FULL_41_13b</name>
    <dbReference type="NCBI Taxonomy" id="1797517"/>
    <lineage>
        <taxon>Bacteria</taxon>
        <taxon>Candidatus Blackburniibacteriota</taxon>
    </lineage>
</organism>
<comment type="caution">
    <text evidence="13">The sequence shown here is derived from an EMBL/GenBank/DDBJ whole genome shotgun (WGS) entry which is preliminary data.</text>
</comment>
<keyword evidence="5" id="KW-0573">Peptidoglycan synthesis</keyword>
<evidence type="ECO:0000256" key="2">
    <source>
        <dbReference type="ARBA" id="ARBA00022729"/>
    </source>
</evidence>
<evidence type="ECO:0000256" key="10">
    <source>
        <dbReference type="SAM" id="MobiDB-lite"/>
    </source>
</evidence>
<dbReference type="Gene3D" id="3.40.710.10">
    <property type="entry name" value="DD-peptidase/beta-lactamase superfamily"/>
    <property type="match status" value="1"/>
</dbReference>
<dbReference type="InterPro" id="IPR001967">
    <property type="entry name" value="Peptidase_S11_N"/>
</dbReference>
<dbReference type="InterPro" id="IPR012338">
    <property type="entry name" value="Beta-lactam/transpept-like"/>
</dbReference>
<sequence>MIKVLLTSFLIVAAVFFAANYSQSDHLLSPSAKKDKERSNQEKIDERVFEENKNRVKAKPFDFARGKGVLDKIVDSPSYIVVNKTGEVVFAKNPDRKRSPASLVKIMTAMVVLDIMSLSEVVTVPAEATGLEPTILIAEEGEKFTVRELLRAMLITSTNDAAETLAYSVAKKLGGSREVFVKLMSEKAKSLGLAKTQFANPTGYDDTKQFSTARELAKMAEYARVSYPAIAETIKTESASIAKTAEHKKYELPNWNSLLGVYPGTDGVKIGFTDEAGHVTIVSAERDKERFIAVLLGAPDRRAKDLWAAELLNSAFAEVGIKKYKVTQDMLLQKSNEWSKQLTVAQDEDAPTYNSEPDNPITR</sequence>
<keyword evidence="4" id="KW-0133">Cell shape</keyword>
<dbReference type="AlphaFoldDB" id="A0A1G1V9I5"/>
<evidence type="ECO:0000256" key="7">
    <source>
        <dbReference type="PIRSR" id="PIRSR618044-1"/>
    </source>
</evidence>
<feature type="active site" evidence="7">
    <location>
        <position position="157"/>
    </location>
</feature>
<evidence type="ECO:0000313" key="13">
    <source>
        <dbReference type="EMBL" id="OGY11977.1"/>
    </source>
</evidence>
<dbReference type="STRING" id="1797517.A3F61_04085"/>
<feature type="active site" description="Acyl-ester intermediate" evidence="7">
    <location>
        <position position="102"/>
    </location>
</feature>
<feature type="domain" description="Peptidase S11 D-alanyl-D-alanine carboxypeptidase A N-terminal" evidence="12">
    <location>
        <begin position="74"/>
        <end position="299"/>
    </location>
</feature>
<dbReference type="InterPro" id="IPR018044">
    <property type="entry name" value="Peptidase_S11"/>
</dbReference>
<evidence type="ECO:0000256" key="11">
    <source>
        <dbReference type="SAM" id="SignalP"/>
    </source>
</evidence>
<dbReference type="PANTHER" id="PTHR21581">
    <property type="entry name" value="D-ALANYL-D-ALANINE CARBOXYPEPTIDASE"/>
    <property type="match status" value="1"/>
</dbReference>
<dbReference type="GO" id="GO:0009252">
    <property type="term" value="P:peptidoglycan biosynthetic process"/>
    <property type="evidence" value="ECO:0007669"/>
    <property type="project" value="UniProtKB-KW"/>
</dbReference>
<keyword evidence="2 11" id="KW-0732">Signal</keyword>
<comment type="similarity">
    <text evidence="1 9">Belongs to the peptidase S11 family.</text>
</comment>
<dbReference type="SUPFAM" id="SSF56601">
    <property type="entry name" value="beta-lactamase/transpeptidase-like"/>
    <property type="match status" value="1"/>
</dbReference>
<feature type="active site" description="Proton acceptor" evidence="7">
    <location>
        <position position="105"/>
    </location>
</feature>
<evidence type="ECO:0000256" key="4">
    <source>
        <dbReference type="ARBA" id="ARBA00022960"/>
    </source>
</evidence>
<evidence type="ECO:0000256" key="5">
    <source>
        <dbReference type="ARBA" id="ARBA00022984"/>
    </source>
</evidence>
<feature type="binding site" evidence="8">
    <location>
        <position position="269"/>
    </location>
    <ligand>
        <name>substrate</name>
    </ligand>
</feature>
<protein>
    <recommendedName>
        <fullName evidence="12">Peptidase S11 D-alanyl-D-alanine carboxypeptidase A N-terminal domain-containing protein</fullName>
    </recommendedName>
</protein>
<keyword evidence="3" id="KW-0378">Hydrolase</keyword>
<dbReference type="GO" id="GO:0071555">
    <property type="term" value="P:cell wall organization"/>
    <property type="evidence" value="ECO:0007669"/>
    <property type="project" value="UniProtKB-KW"/>
</dbReference>
<keyword evidence="6" id="KW-0961">Cell wall biogenesis/degradation</keyword>
<feature type="compositionally biased region" description="Polar residues" evidence="10">
    <location>
        <begin position="352"/>
        <end position="363"/>
    </location>
</feature>
<evidence type="ECO:0000256" key="1">
    <source>
        <dbReference type="ARBA" id="ARBA00007164"/>
    </source>
</evidence>
<dbReference type="PANTHER" id="PTHR21581:SF6">
    <property type="entry name" value="TRAFFICKING PROTEIN PARTICLE COMPLEX SUBUNIT 12"/>
    <property type="match status" value="1"/>
</dbReference>
<dbReference type="EMBL" id="MHCA01000028">
    <property type="protein sequence ID" value="OGY11977.1"/>
    <property type="molecule type" value="Genomic_DNA"/>
</dbReference>
<dbReference type="GO" id="GO:0009002">
    <property type="term" value="F:serine-type D-Ala-D-Ala carboxypeptidase activity"/>
    <property type="evidence" value="ECO:0007669"/>
    <property type="project" value="InterPro"/>
</dbReference>
<dbReference type="Pfam" id="PF00768">
    <property type="entry name" value="Peptidase_S11"/>
    <property type="match status" value="1"/>
</dbReference>
<evidence type="ECO:0000259" key="12">
    <source>
        <dbReference type="Pfam" id="PF00768"/>
    </source>
</evidence>